<dbReference type="RefSeq" id="XP_002786107.1">
    <property type="nucleotide sequence ID" value="XM_002786061.1"/>
</dbReference>
<evidence type="ECO:0000313" key="3">
    <source>
        <dbReference type="Proteomes" id="UP000007800"/>
    </source>
</evidence>
<dbReference type="EMBL" id="GG671975">
    <property type="protein sequence ID" value="EER17903.1"/>
    <property type="molecule type" value="Genomic_DNA"/>
</dbReference>
<name>C5KC90_PERM5</name>
<dbReference type="AlphaFoldDB" id="C5KC90"/>
<feature type="transmembrane region" description="Helical" evidence="1">
    <location>
        <begin position="68"/>
        <end position="89"/>
    </location>
</feature>
<dbReference type="GeneID" id="9063164"/>
<evidence type="ECO:0000313" key="2">
    <source>
        <dbReference type="EMBL" id="EER17903.1"/>
    </source>
</evidence>
<feature type="transmembrane region" description="Helical" evidence="1">
    <location>
        <begin position="148"/>
        <end position="169"/>
    </location>
</feature>
<proteinExistence type="predicted"/>
<keyword evidence="1" id="KW-0472">Membrane</keyword>
<evidence type="ECO:0008006" key="4">
    <source>
        <dbReference type="Google" id="ProtNLM"/>
    </source>
</evidence>
<dbReference type="InParanoid" id="C5KC90"/>
<gene>
    <name evidence="2" type="ORF">Pmar_PMAR027619</name>
</gene>
<dbReference type="Proteomes" id="UP000007800">
    <property type="component" value="Unassembled WGS sequence"/>
</dbReference>
<accession>C5KC90</accession>
<organism evidence="3">
    <name type="scientific">Perkinsus marinus (strain ATCC 50983 / TXsc)</name>
    <dbReference type="NCBI Taxonomy" id="423536"/>
    <lineage>
        <taxon>Eukaryota</taxon>
        <taxon>Sar</taxon>
        <taxon>Alveolata</taxon>
        <taxon>Perkinsozoa</taxon>
        <taxon>Perkinsea</taxon>
        <taxon>Perkinsida</taxon>
        <taxon>Perkinsidae</taxon>
        <taxon>Perkinsus</taxon>
    </lineage>
</organism>
<sequence>MVVELATIPEFDLPVSTCLVIMLFEALFLLLLQFDEKHISLFAARKLCHAGSGFAMLFLTPRLLVNRLYIYGVVAMSLIMTWSLVPGIPNWRFGALEDPGITIYLLVVGYWYFMEFPIAVLAPIFFADPAGAIVGKWASSQIPNLNPRWIGTKTVLGSAAVLVVAFITLHSPTSFLPRLLFDKQHFSKFAARKLCHAGTGLLMLCLNSKYFINRLFIYGLMVSSLIMTWEVIPGLPNWRFGTYGDVGITVYLVVLGNGKPGWGAYAIAG</sequence>
<dbReference type="OMA" id="RIMEHSE"/>
<evidence type="ECO:0000256" key="1">
    <source>
        <dbReference type="SAM" id="Phobius"/>
    </source>
</evidence>
<feature type="transmembrane region" description="Helical" evidence="1">
    <location>
        <begin position="215"/>
        <end position="232"/>
    </location>
</feature>
<keyword evidence="1" id="KW-1133">Transmembrane helix</keyword>
<dbReference type="OrthoDB" id="419290at2759"/>
<keyword evidence="3" id="KW-1185">Reference proteome</keyword>
<reference evidence="2 3" key="1">
    <citation type="submission" date="2008-07" db="EMBL/GenBank/DDBJ databases">
        <authorList>
            <person name="El-Sayed N."/>
            <person name="Caler E."/>
            <person name="Inman J."/>
            <person name="Amedeo P."/>
            <person name="Hass B."/>
            <person name="Wortman J."/>
        </authorList>
    </citation>
    <scope>NUCLEOTIDE SEQUENCE [LARGE SCALE GENOMIC DNA]</scope>
    <source>
        <strain evidence="3">ATCC 50983 / TXsc</strain>
    </source>
</reference>
<keyword evidence="1" id="KW-0812">Transmembrane</keyword>
<feature type="transmembrane region" description="Helical" evidence="1">
    <location>
        <begin position="13"/>
        <end position="32"/>
    </location>
</feature>
<protein>
    <recommendedName>
        <fullName evidence="4">Dolichol kinase</fullName>
    </recommendedName>
</protein>
<feature type="transmembrane region" description="Helical" evidence="1">
    <location>
        <begin position="101"/>
        <end position="127"/>
    </location>
</feature>